<reference evidence="3 4" key="1">
    <citation type="submission" date="2013-01" db="EMBL/GenBank/DDBJ databases">
        <authorList>
            <person name="Bench S."/>
        </authorList>
    </citation>
    <scope>NUCLEOTIDE SEQUENCE [LARGE SCALE GENOMIC DNA]</scope>
    <source>
        <strain evidence="3 4">WH 0402</strain>
    </source>
</reference>
<dbReference type="GO" id="GO:0050618">
    <property type="term" value="F:phycoerythrobilin:ferredoxin oxidoreductase activity"/>
    <property type="evidence" value="ECO:0007669"/>
    <property type="project" value="UniProtKB-EC"/>
</dbReference>
<comment type="caution">
    <text evidence="3">The sequence shown here is derived from an EMBL/GenBank/DDBJ whole genome shotgun (WGS) entry which is preliminary data.</text>
</comment>
<evidence type="ECO:0000313" key="4">
    <source>
        <dbReference type="Proteomes" id="UP000018130"/>
    </source>
</evidence>
<evidence type="ECO:0000313" key="3">
    <source>
        <dbReference type="EMBL" id="CCQ68931.1"/>
    </source>
</evidence>
<dbReference type="Gene3D" id="3.40.1500.20">
    <property type="match status" value="1"/>
</dbReference>
<dbReference type="EC" id="1.3.7.3" evidence="3"/>
<gene>
    <name evidence="3" type="ORF">CWATWH0402_3913</name>
</gene>
<organism evidence="3 4">
    <name type="scientific">Crocosphaera watsonii WH 0402</name>
    <dbReference type="NCBI Taxonomy" id="1284629"/>
    <lineage>
        <taxon>Bacteria</taxon>
        <taxon>Bacillati</taxon>
        <taxon>Cyanobacteriota</taxon>
        <taxon>Cyanophyceae</taxon>
        <taxon>Oscillatoriophycideae</taxon>
        <taxon>Chroococcales</taxon>
        <taxon>Aphanothecaceae</taxon>
        <taxon>Crocosphaera</taxon>
    </lineage>
</organism>
<dbReference type="InterPro" id="IPR009249">
    <property type="entry name" value="Ferredoxin-dep_bilin_Rdtase"/>
</dbReference>
<protein>
    <submittedName>
        <fullName evidence="3">Phycoerythrobilin:ferredoxin oxidoreductase PebB</fullName>
        <ecNumber evidence="3">1.3.7.3</ecNumber>
    </submittedName>
</protein>
<dbReference type="GO" id="GO:0050897">
    <property type="term" value="F:cobalt ion binding"/>
    <property type="evidence" value="ECO:0007669"/>
    <property type="project" value="InterPro"/>
</dbReference>
<dbReference type="PANTHER" id="PTHR34557">
    <property type="entry name" value="PHYTOCHROMOBILIN:FERREDOXIN OXIDOREDUCTASE, CHLOROPLASTIC"/>
    <property type="match status" value="1"/>
</dbReference>
<evidence type="ECO:0000256" key="2">
    <source>
        <dbReference type="ARBA" id="ARBA00023002"/>
    </source>
</evidence>
<dbReference type="Proteomes" id="UP000018130">
    <property type="component" value="Unassembled WGS sequence"/>
</dbReference>
<proteinExistence type="inferred from homology"/>
<dbReference type="Pfam" id="PF05996">
    <property type="entry name" value="Fe_bilin_red"/>
    <property type="match status" value="1"/>
</dbReference>
<reference evidence="3 4" key="2">
    <citation type="submission" date="2013-09" db="EMBL/GenBank/DDBJ databases">
        <title>Whole genome comparison of six Crocosphaera watsonii strains with differing phenotypes.</title>
        <authorList>
            <person name="Bench S.R."/>
            <person name="Heller P."/>
            <person name="Frank I."/>
            <person name="Arciniega M."/>
            <person name="Shilova I.N."/>
            <person name="Zehr J.P."/>
        </authorList>
    </citation>
    <scope>NUCLEOTIDE SEQUENCE [LARGE SCALE GENOMIC DNA]</scope>
    <source>
        <strain evidence="3 4">WH 0402</strain>
    </source>
</reference>
<dbReference type="AlphaFoldDB" id="T2JV98"/>
<sequence>MEQAKPITDSQRLEDILQAQRRYIAYRADKDPARGMFTRLYGQAWTEEYIHGFLFDLERQMVTV</sequence>
<name>T2JV98_CROWT</name>
<dbReference type="GO" id="GO:0010024">
    <property type="term" value="P:phytochromobilin biosynthetic process"/>
    <property type="evidence" value="ECO:0007669"/>
    <property type="project" value="InterPro"/>
</dbReference>
<dbReference type="PANTHER" id="PTHR34557:SF1">
    <property type="entry name" value="PHYTOCHROMOBILIN:FERREDOXIN OXIDOREDUCTASE, CHLOROPLASTIC"/>
    <property type="match status" value="1"/>
</dbReference>
<accession>T2JV98</accession>
<comment type="similarity">
    <text evidence="1">Belongs to the HY2 family.</text>
</comment>
<evidence type="ECO:0000256" key="1">
    <source>
        <dbReference type="ARBA" id="ARBA00006908"/>
    </source>
</evidence>
<dbReference type="EMBL" id="CAQN01000862">
    <property type="protein sequence ID" value="CCQ68931.1"/>
    <property type="molecule type" value="Genomic_DNA"/>
</dbReference>
<keyword evidence="2 3" id="KW-0560">Oxidoreductase</keyword>